<dbReference type="Pfam" id="PF01161">
    <property type="entry name" value="PBP"/>
    <property type="match status" value="1"/>
</dbReference>
<organism evidence="2 3">
    <name type="scientific">Panagrolaimus superbus</name>
    <dbReference type="NCBI Taxonomy" id="310955"/>
    <lineage>
        <taxon>Eukaryota</taxon>
        <taxon>Metazoa</taxon>
        <taxon>Ecdysozoa</taxon>
        <taxon>Nematoda</taxon>
        <taxon>Chromadorea</taxon>
        <taxon>Rhabditida</taxon>
        <taxon>Tylenchina</taxon>
        <taxon>Panagrolaimomorpha</taxon>
        <taxon>Panagrolaimoidea</taxon>
        <taxon>Panagrolaimidae</taxon>
        <taxon>Panagrolaimus</taxon>
    </lineage>
</organism>
<protein>
    <submittedName>
        <fullName evidence="3">Phosphatidylethanolamine-binding protein</fullName>
    </submittedName>
</protein>
<dbReference type="InterPro" id="IPR035810">
    <property type="entry name" value="PEBP_euk"/>
</dbReference>
<dbReference type="InterPro" id="IPR036610">
    <property type="entry name" value="PEBP-like_sf"/>
</dbReference>
<accession>A0A914ZD97</accession>
<name>A0A914ZD97_9BILA</name>
<comment type="similarity">
    <text evidence="1">Belongs to the phosphatidylethanolamine-binding protein family.</text>
</comment>
<dbReference type="InterPro" id="IPR001858">
    <property type="entry name" value="Phosphatidylethanolamine-bd_CS"/>
</dbReference>
<dbReference type="PANTHER" id="PTHR11362:SF82">
    <property type="entry name" value="PHOSPHATIDYLETHANOLAMINE-BINDING PROTEIN 4"/>
    <property type="match status" value="1"/>
</dbReference>
<dbReference type="Proteomes" id="UP000887577">
    <property type="component" value="Unplaced"/>
</dbReference>
<evidence type="ECO:0000256" key="1">
    <source>
        <dbReference type="ARBA" id="ARBA00007091"/>
    </source>
</evidence>
<proteinExistence type="inferred from homology"/>
<dbReference type="CDD" id="cd00866">
    <property type="entry name" value="PEBP_euk"/>
    <property type="match status" value="1"/>
</dbReference>
<evidence type="ECO:0000313" key="2">
    <source>
        <dbReference type="Proteomes" id="UP000887577"/>
    </source>
</evidence>
<dbReference type="FunFam" id="3.90.280.10:FF:000006">
    <property type="entry name" value="protein D3"/>
    <property type="match status" value="1"/>
</dbReference>
<dbReference type="PANTHER" id="PTHR11362">
    <property type="entry name" value="PHOSPHATIDYLETHANOLAMINE-BINDING PROTEIN"/>
    <property type="match status" value="1"/>
</dbReference>
<sequence>MSSTSPEVSEAFARHGIITDVIPKAPQDKLNVTFDNGLKLELGNVLTPSQVKKQPRNIEWNADKNALYTLVKTDPDAPSRDDPKFREWHHWLVVNIPGTNVGDGETLSEYVGSGPPEGTGLHRYVYLVYKQPGKLSDSEHGHLTNRSADNRGGWSVAKFAQKHNLGTPVAGNFFQAEYDDYVPDLYKQLGY</sequence>
<dbReference type="Gene3D" id="3.90.280.10">
    <property type="entry name" value="PEBP-like"/>
    <property type="match status" value="1"/>
</dbReference>
<keyword evidence="2" id="KW-1185">Reference proteome</keyword>
<reference evidence="3" key="1">
    <citation type="submission" date="2022-11" db="UniProtKB">
        <authorList>
            <consortium name="WormBaseParasite"/>
        </authorList>
    </citation>
    <scope>IDENTIFICATION</scope>
</reference>
<evidence type="ECO:0000313" key="3">
    <source>
        <dbReference type="WBParaSite" id="PSU_v2.g9644.t1"/>
    </source>
</evidence>
<dbReference type="AlphaFoldDB" id="A0A914ZD97"/>
<dbReference type="WBParaSite" id="PSU_v2.g9644.t1">
    <property type="protein sequence ID" value="PSU_v2.g9644.t1"/>
    <property type="gene ID" value="PSU_v2.g9644"/>
</dbReference>
<dbReference type="InterPro" id="IPR008914">
    <property type="entry name" value="PEBP"/>
</dbReference>
<dbReference type="SUPFAM" id="SSF49777">
    <property type="entry name" value="PEBP-like"/>
    <property type="match status" value="1"/>
</dbReference>
<dbReference type="PROSITE" id="PS01220">
    <property type="entry name" value="PBP"/>
    <property type="match status" value="1"/>
</dbReference>